<gene>
    <name evidence="1" type="ORF">L0661_19035</name>
</gene>
<evidence type="ECO:0000313" key="1">
    <source>
        <dbReference type="EMBL" id="MCF2500424.1"/>
    </source>
</evidence>
<organism evidence="1 2">
    <name type="scientific">Dyadobacter chenhuakuii</name>
    <dbReference type="NCBI Taxonomy" id="2909339"/>
    <lineage>
        <taxon>Bacteria</taxon>
        <taxon>Pseudomonadati</taxon>
        <taxon>Bacteroidota</taxon>
        <taxon>Cytophagia</taxon>
        <taxon>Cytophagales</taxon>
        <taxon>Spirosomataceae</taxon>
        <taxon>Dyadobacter</taxon>
    </lineage>
</organism>
<accession>A0A9X1TTP2</accession>
<reference evidence="1" key="1">
    <citation type="submission" date="2022-01" db="EMBL/GenBank/DDBJ databases">
        <title>Novel species in genus Dyadobacter.</title>
        <authorList>
            <person name="Ma C."/>
        </authorList>
    </citation>
    <scope>NUCLEOTIDE SEQUENCE</scope>
    <source>
        <strain evidence="1">CY357</strain>
    </source>
</reference>
<dbReference type="RefSeq" id="WP_235178806.1">
    <property type="nucleotide sequence ID" value="NZ_JAKFFV010000011.1"/>
</dbReference>
<dbReference type="Proteomes" id="UP001139411">
    <property type="component" value="Unassembled WGS sequence"/>
</dbReference>
<name>A0A9X1TTP2_9BACT</name>
<comment type="caution">
    <text evidence="1">The sequence shown here is derived from an EMBL/GenBank/DDBJ whole genome shotgun (WGS) entry which is preliminary data.</text>
</comment>
<dbReference type="EMBL" id="JAKFFV010000011">
    <property type="protein sequence ID" value="MCF2500424.1"/>
    <property type="molecule type" value="Genomic_DNA"/>
</dbReference>
<dbReference type="AlphaFoldDB" id="A0A9X1TTP2"/>
<protein>
    <submittedName>
        <fullName evidence="1">Uncharacterized protein</fullName>
    </submittedName>
</protein>
<sequence length="156" mass="17629">MFLNLRFWSQAAVRFCRVFFAAQKEVHLTSLQIDKKGASGVVVRFQFENAIWTQIPGGAKTIKNEITLSGNDTSLAGKTLIVQGFFQRKSYSLSAFDPASWKLEPFAPRLTNLKSVRLGFPIRLNPPAISVRQKEISHQQHSIKINYSTFSNIDLL</sequence>
<evidence type="ECO:0000313" key="2">
    <source>
        <dbReference type="Proteomes" id="UP001139411"/>
    </source>
</evidence>
<proteinExistence type="predicted"/>